<protein>
    <recommendedName>
        <fullName evidence="5">Sec-independent protein translocase protein TatC</fullName>
    </recommendedName>
</protein>
<gene>
    <name evidence="6" type="primary">tatC_2</name>
    <name evidence="5" type="synonym">tatC</name>
    <name evidence="6" type="ORF">KSF_021230</name>
</gene>
<dbReference type="GO" id="GO:0033281">
    <property type="term" value="C:TAT protein transport complex"/>
    <property type="evidence" value="ECO:0007669"/>
    <property type="project" value="UniProtKB-UniRule"/>
</dbReference>
<dbReference type="HAMAP" id="MF_00902">
    <property type="entry name" value="TatC"/>
    <property type="match status" value="1"/>
</dbReference>
<dbReference type="EMBL" id="BNJK01000001">
    <property type="protein sequence ID" value="GHO92075.1"/>
    <property type="molecule type" value="Genomic_DNA"/>
</dbReference>
<comment type="caution">
    <text evidence="6">The sequence shown here is derived from an EMBL/GenBank/DDBJ whole genome shotgun (WGS) entry which is preliminary data.</text>
</comment>
<sequence length="268" mass="29565">MATGDLDQLTYNYSAEEDEEENEDFSMTLIEHLEELRWRILKSLIAVTIFSIVAFVFRDQLIALLMGPFPKMAASVTHGKLVVTGIAEGFTVYLLISVVAGLIVSLPVILYQIWAFIAPGLRQGEKKYAVPFIVLGVVLFAAGASLGYIVLNYPLEWLLSFGANSFTELISANSYFSFVAFFLLAFGLAFELPLVLTFMAKVGWVNTEMLKNKRKVAHVGIWIASCFITPGADLYSPIFIGVSLSLLYELSILFIHLVVGKQAAEAVS</sequence>
<feature type="transmembrane region" description="Helical" evidence="5">
    <location>
        <begin position="216"/>
        <end position="232"/>
    </location>
</feature>
<comment type="function">
    <text evidence="5">Part of the twin-arginine translocation (Tat) system that transports large folded proteins containing a characteristic twin-arginine motif in their signal peptide across membranes.</text>
</comment>
<keyword evidence="3 5" id="KW-1133">Transmembrane helix</keyword>
<keyword evidence="4 5" id="KW-0472">Membrane</keyword>
<keyword evidence="5" id="KW-1003">Cell membrane</keyword>
<dbReference type="Pfam" id="PF00902">
    <property type="entry name" value="TatC"/>
    <property type="match status" value="1"/>
</dbReference>
<comment type="similarity">
    <text evidence="5">Belongs to the TatC family.</text>
</comment>
<feature type="transmembrane region" description="Helical" evidence="5">
    <location>
        <begin position="129"/>
        <end position="155"/>
    </location>
</feature>
<feature type="transmembrane region" description="Helical" evidence="5">
    <location>
        <begin position="175"/>
        <end position="196"/>
    </location>
</feature>
<feature type="transmembrane region" description="Helical" evidence="5">
    <location>
        <begin position="238"/>
        <end position="259"/>
    </location>
</feature>
<dbReference type="Proteomes" id="UP000597444">
    <property type="component" value="Unassembled WGS sequence"/>
</dbReference>
<comment type="subcellular location">
    <subcellularLocation>
        <location evidence="5">Cell membrane</location>
        <topology evidence="5">Multi-pass membrane protein</topology>
    </subcellularLocation>
    <subcellularLocation>
        <location evidence="1">Membrane</location>
        <topology evidence="1">Multi-pass membrane protein</topology>
    </subcellularLocation>
</comment>
<keyword evidence="5" id="KW-0653">Protein transport</keyword>
<dbReference type="PANTHER" id="PTHR30371">
    <property type="entry name" value="SEC-INDEPENDENT PROTEIN TRANSLOCASE PROTEIN TATC"/>
    <property type="match status" value="1"/>
</dbReference>
<dbReference type="RefSeq" id="WP_220202934.1">
    <property type="nucleotide sequence ID" value="NZ_BNJK01000001.1"/>
</dbReference>
<reference evidence="6" key="1">
    <citation type="submission" date="2020-10" db="EMBL/GenBank/DDBJ databases">
        <title>Taxonomic study of unclassified bacteria belonging to the class Ktedonobacteria.</title>
        <authorList>
            <person name="Yabe S."/>
            <person name="Wang C.M."/>
            <person name="Zheng Y."/>
            <person name="Sakai Y."/>
            <person name="Cavaletti L."/>
            <person name="Monciardini P."/>
            <person name="Donadio S."/>
        </authorList>
    </citation>
    <scope>NUCLEOTIDE SEQUENCE</scope>
    <source>
        <strain evidence="6">ID150040</strain>
    </source>
</reference>
<evidence type="ECO:0000256" key="2">
    <source>
        <dbReference type="ARBA" id="ARBA00022692"/>
    </source>
</evidence>
<dbReference type="InterPro" id="IPR002033">
    <property type="entry name" value="TatC"/>
</dbReference>
<dbReference type="GO" id="GO:0065002">
    <property type="term" value="P:intracellular protein transmembrane transport"/>
    <property type="evidence" value="ECO:0007669"/>
    <property type="project" value="TreeGrafter"/>
</dbReference>
<evidence type="ECO:0000256" key="4">
    <source>
        <dbReference type="ARBA" id="ARBA00023136"/>
    </source>
</evidence>
<keyword evidence="7" id="KW-1185">Reference proteome</keyword>
<keyword evidence="5" id="KW-0813">Transport</keyword>
<evidence type="ECO:0000313" key="6">
    <source>
        <dbReference type="EMBL" id="GHO92075.1"/>
    </source>
</evidence>
<organism evidence="6 7">
    <name type="scientific">Reticulibacter mediterranei</name>
    <dbReference type="NCBI Taxonomy" id="2778369"/>
    <lineage>
        <taxon>Bacteria</taxon>
        <taxon>Bacillati</taxon>
        <taxon>Chloroflexota</taxon>
        <taxon>Ktedonobacteria</taxon>
        <taxon>Ktedonobacterales</taxon>
        <taxon>Reticulibacteraceae</taxon>
        <taxon>Reticulibacter</taxon>
    </lineage>
</organism>
<feature type="transmembrane region" description="Helical" evidence="5">
    <location>
        <begin position="90"/>
        <end position="117"/>
    </location>
</feature>
<evidence type="ECO:0000256" key="5">
    <source>
        <dbReference type="HAMAP-Rule" id="MF_00902"/>
    </source>
</evidence>
<accession>A0A8J3IGL2</accession>
<keyword evidence="2 5" id="KW-0812">Transmembrane</keyword>
<dbReference type="PANTHER" id="PTHR30371:SF0">
    <property type="entry name" value="SEC-INDEPENDENT PROTEIN TRANSLOCASE PROTEIN TATC, CHLOROPLASTIC-RELATED"/>
    <property type="match status" value="1"/>
</dbReference>
<dbReference type="PRINTS" id="PR01840">
    <property type="entry name" value="TATCFAMILY"/>
</dbReference>
<dbReference type="GO" id="GO:0009977">
    <property type="term" value="F:proton motive force dependent protein transmembrane transporter activity"/>
    <property type="evidence" value="ECO:0007669"/>
    <property type="project" value="TreeGrafter"/>
</dbReference>
<dbReference type="GO" id="GO:0043953">
    <property type="term" value="P:protein transport by the Tat complex"/>
    <property type="evidence" value="ECO:0007669"/>
    <property type="project" value="UniProtKB-UniRule"/>
</dbReference>
<proteinExistence type="inferred from homology"/>
<dbReference type="NCBIfam" id="TIGR00945">
    <property type="entry name" value="tatC"/>
    <property type="match status" value="1"/>
</dbReference>
<evidence type="ECO:0000313" key="7">
    <source>
        <dbReference type="Proteomes" id="UP000597444"/>
    </source>
</evidence>
<name>A0A8J3IGL2_9CHLR</name>
<dbReference type="AlphaFoldDB" id="A0A8J3IGL2"/>
<evidence type="ECO:0000256" key="3">
    <source>
        <dbReference type="ARBA" id="ARBA00022989"/>
    </source>
</evidence>
<comment type="subunit">
    <text evidence="5">Forms a complex with TatA.</text>
</comment>
<keyword evidence="5" id="KW-0811">Translocation</keyword>
<feature type="transmembrane region" description="Helical" evidence="5">
    <location>
        <begin position="44"/>
        <end position="70"/>
    </location>
</feature>
<evidence type="ECO:0000256" key="1">
    <source>
        <dbReference type="ARBA" id="ARBA00004141"/>
    </source>
</evidence>